<reference evidence="3" key="1">
    <citation type="journal article" date="2013" name="Genome Announc.">
        <title>Draft Genome Sequence of the Dimorphic Prosthecate Bacterium Brevundimonas abyssalis TAR-001T.</title>
        <authorList>
            <person name="Tsubouchi T."/>
            <person name="Nishi S."/>
            <person name="Usui K."/>
            <person name="Shimane Y."/>
            <person name="Takaki Y."/>
            <person name="Maruyama T."/>
            <person name="Hatada Y."/>
        </authorList>
    </citation>
    <scope>NUCLEOTIDE SEQUENCE [LARGE SCALE GENOMIC DNA]</scope>
    <source>
        <strain evidence="3">TAR-001</strain>
    </source>
</reference>
<dbReference type="Pfam" id="PF07027">
    <property type="entry name" value="DUF1318"/>
    <property type="match status" value="1"/>
</dbReference>
<dbReference type="AlphaFoldDB" id="A0A8E0KIW0"/>
<proteinExistence type="predicted"/>
<name>A0A8E0KIW0_9CAUL</name>
<evidence type="ECO:0000256" key="1">
    <source>
        <dbReference type="SAM" id="SignalP"/>
    </source>
</evidence>
<sequence>MMNFRKLFVIGAAVAAIGVAGASMAQTNAQKSMIDEAKVEGVVGEQADGYLGFRSGTSDSDLQEAVRVTNEARRRAYASRAAETGVSTEVAAARMFEALLRARLAEGEWYRNAQGQWVQN</sequence>
<accession>A0A8E0KIW0</accession>
<evidence type="ECO:0000313" key="2">
    <source>
        <dbReference type="EMBL" id="GAD58055.1"/>
    </source>
</evidence>
<protein>
    <recommendedName>
        <fullName evidence="4">DUF1318 domain-containing protein</fullName>
    </recommendedName>
</protein>
<feature type="chain" id="PRO_5034881173" description="DUF1318 domain-containing protein" evidence="1">
    <location>
        <begin position="26"/>
        <end position="120"/>
    </location>
</feature>
<comment type="caution">
    <text evidence="2">The sequence shown here is derived from an EMBL/GenBank/DDBJ whole genome shotgun (WGS) entry which is preliminary data.</text>
</comment>
<evidence type="ECO:0000313" key="3">
    <source>
        <dbReference type="Proteomes" id="UP000016569"/>
    </source>
</evidence>
<feature type="signal peptide" evidence="1">
    <location>
        <begin position="1"/>
        <end position="25"/>
    </location>
</feature>
<dbReference type="Proteomes" id="UP000016569">
    <property type="component" value="Unassembled WGS sequence"/>
</dbReference>
<dbReference type="EMBL" id="BATC01000003">
    <property type="protein sequence ID" value="GAD58055.1"/>
    <property type="molecule type" value="Genomic_DNA"/>
</dbReference>
<keyword evidence="3" id="KW-1185">Reference proteome</keyword>
<dbReference type="RefSeq" id="WP_021696151.1">
    <property type="nucleotide sequence ID" value="NZ_BATC01000003.1"/>
</dbReference>
<keyword evidence="1" id="KW-0732">Signal</keyword>
<evidence type="ECO:0008006" key="4">
    <source>
        <dbReference type="Google" id="ProtNLM"/>
    </source>
</evidence>
<organism evidence="2 3">
    <name type="scientific">Brevundimonas abyssalis TAR-001</name>
    <dbReference type="NCBI Taxonomy" id="1391729"/>
    <lineage>
        <taxon>Bacteria</taxon>
        <taxon>Pseudomonadati</taxon>
        <taxon>Pseudomonadota</taxon>
        <taxon>Alphaproteobacteria</taxon>
        <taxon>Caulobacterales</taxon>
        <taxon>Caulobacteraceae</taxon>
        <taxon>Brevundimonas</taxon>
    </lineage>
</organism>
<dbReference type="InterPro" id="IPR008309">
    <property type="entry name" value="YdbL"/>
</dbReference>
<gene>
    <name evidence="2" type="ORF">MBEBAB_0305</name>
</gene>